<dbReference type="InterPro" id="IPR002885">
    <property type="entry name" value="PPR_rpt"/>
</dbReference>
<dbReference type="Proteomes" id="UP000467840">
    <property type="component" value="Chromosome 14"/>
</dbReference>
<protein>
    <recommendedName>
        <fullName evidence="3">RNase H type-1 domain-containing protein</fullName>
    </recommendedName>
</protein>
<dbReference type="GO" id="GO:0004523">
    <property type="term" value="F:RNA-DNA hybrid ribonuclease activity"/>
    <property type="evidence" value="ECO:0007669"/>
    <property type="project" value="InterPro"/>
</dbReference>
<dbReference type="InterPro" id="IPR002156">
    <property type="entry name" value="RNaseH_domain"/>
</dbReference>
<dbReference type="PANTHER" id="PTHR47926">
    <property type="entry name" value="PENTATRICOPEPTIDE REPEAT-CONTAINING PROTEIN"/>
    <property type="match status" value="1"/>
</dbReference>
<dbReference type="NCBIfam" id="TIGR00756">
    <property type="entry name" value="PPR"/>
    <property type="match status" value="1"/>
</dbReference>
<dbReference type="PROSITE" id="PS51375">
    <property type="entry name" value="PPR"/>
    <property type="match status" value="1"/>
</dbReference>
<dbReference type="EMBL" id="JAAGAX010000006">
    <property type="protein sequence ID" value="KAF2309472.1"/>
    <property type="molecule type" value="Genomic_DNA"/>
</dbReference>
<organism evidence="4 5">
    <name type="scientific">Hevea brasiliensis</name>
    <name type="common">Para rubber tree</name>
    <name type="synonym">Siphonia brasiliensis</name>
    <dbReference type="NCBI Taxonomy" id="3981"/>
    <lineage>
        <taxon>Eukaryota</taxon>
        <taxon>Viridiplantae</taxon>
        <taxon>Streptophyta</taxon>
        <taxon>Embryophyta</taxon>
        <taxon>Tracheophyta</taxon>
        <taxon>Spermatophyta</taxon>
        <taxon>Magnoliopsida</taxon>
        <taxon>eudicotyledons</taxon>
        <taxon>Gunneridae</taxon>
        <taxon>Pentapetalae</taxon>
        <taxon>rosids</taxon>
        <taxon>fabids</taxon>
        <taxon>Malpighiales</taxon>
        <taxon>Euphorbiaceae</taxon>
        <taxon>Crotonoideae</taxon>
        <taxon>Micrandreae</taxon>
        <taxon>Hevea</taxon>
    </lineage>
</organism>
<feature type="repeat" description="PPR" evidence="2">
    <location>
        <begin position="295"/>
        <end position="329"/>
    </location>
</feature>
<dbReference type="GO" id="GO:0003723">
    <property type="term" value="F:RNA binding"/>
    <property type="evidence" value="ECO:0007669"/>
    <property type="project" value="InterPro"/>
</dbReference>
<dbReference type="InterPro" id="IPR036397">
    <property type="entry name" value="RNaseH_sf"/>
</dbReference>
<sequence length="375" mass="42558">MELINEPVAAYTQSDDSWNWSRFSAYLPFSIITCIAAVLPPSPFRGPDFVVWRFSSSGLFSLRTGYEWLEGLHDEHPGGVWNSVGIGRVLKRSESHFHVLHYCSLTQQVWLDLRPPGAWDNFVATNSVDLWIGYNISSQQLHHSGYSWALIFGVTSISLQQTNGACLLRVERLIFWQLPTPGAFKLNTDGSVRDALLLEIECDSLIVVNMVKDDVLLHNSLRPLVFLIKRFLSLDWQCELTHIYREANFSADYLANYAASLRVGLHFWSAVVNMYSKCEAMELARQVFDESIDLNVVCWTSLASGYCSNGLMNEAGKMFDAMPERNEISFRAMVSGYVWNGHFNEAIELFQELKSCSSVKFSGSFWLVSLMPVQQ</sequence>
<feature type="domain" description="RNase H type-1" evidence="3">
    <location>
        <begin position="198"/>
        <end position="258"/>
    </location>
</feature>
<dbReference type="AlphaFoldDB" id="A0A6A6M768"/>
<dbReference type="PANTHER" id="PTHR47926:SF350">
    <property type="entry name" value="(WILD MALAYSIAN BANANA) HYPOTHETICAL PROTEIN"/>
    <property type="match status" value="1"/>
</dbReference>
<dbReference type="InterPro" id="IPR044730">
    <property type="entry name" value="RNase_H-like_dom_plant"/>
</dbReference>
<evidence type="ECO:0000313" key="4">
    <source>
        <dbReference type="EMBL" id="KAF2309472.1"/>
    </source>
</evidence>
<gene>
    <name evidence="4" type="ORF">GH714_003051</name>
</gene>
<evidence type="ECO:0000256" key="2">
    <source>
        <dbReference type="PROSITE-ProRule" id="PRU00708"/>
    </source>
</evidence>
<evidence type="ECO:0000256" key="1">
    <source>
        <dbReference type="ARBA" id="ARBA00022737"/>
    </source>
</evidence>
<reference evidence="4 5" key="1">
    <citation type="journal article" date="2020" name="Mol. Plant">
        <title>The Chromosome-Based Rubber Tree Genome Provides New Insights into Spurge Genome Evolution and Rubber Biosynthesis.</title>
        <authorList>
            <person name="Liu J."/>
            <person name="Shi C."/>
            <person name="Shi C.C."/>
            <person name="Li W."/>
            <person name="Zhang Q.J."/>
            <person name="Zhang Y."/>
            <person name="Li K."/>
            <person name="Lu H.F."/>
            <person name="Shi C."/>
            <person name="Zhu S.T."/>
            <person name="Xiao Z.Y."/>
            <person name="Nan H."/>
            <person name="Yue Y."/>
            <person name="Zhu X.G."/>
            <person name="Wu Y."/>
            <person name="Hong X.N."/>
            <person name="Fan G.Y."/>
            <person name="Tong Y."/>
            <person name="Zhang D."/>
            <person name="Mao C.L."/>
            <person name="Liu Y.L."/>
            <person name="Hao S.J."/>
            <person name="Liu W.Q."/>
            <person name="Lv M.Q."/>
            <person name="Zhang H.B."/>
            <person name="Liu Y."/>
            <person name="Hu-Tang G.R."/>
            <person name="Wang J.P."/>
            <person name="Wang J.H."/>
            <person name="Sun Y.H."/>
            <person name="Ni S.B."/>
            <person name="Chen W.B."/>
            <person name="Zhang X.C."/>
            <person name="Jiao Y.N."/>
            <person name="Eichler E.E."/>
            <person name="Li G.H."/>
            <person name="Liu X."/>
            <person name="Gao L.Z."/>
        </authorList>
    </citation>
    <scope>NUCLEOTIDE SEQUENCE [LARGE SCALE GENOMIC DNA]</scope>
    <source>
        <strain evidence="5">cv. GT1</strain>
        <tissue evidence="4">Leaf</tissue>
    </source>
</reference>
<keyword evidence="1" id="KW-0677">Repeat</keyword>
<evidence type="ECO:0000313" key="5">
    <source>
        <dbReference type="Proteomes" id="UP000467840"/>
    </source>
</evidence>
<dbReference type="CDD" id="cd06222">
    <property type="entry name" value="RNase_H_like"/>
    <property type="match status" value="1"/>
</dbReference>
<dbReference type="Pfam" id="PF13456">
    <property type="entry name" value="RVT_3"/>
    <property type="match status" value="1"/>
</dbReference>
<name>A0A6A6M768_HEVBR</name>
<keyword evidence="5" id="KW-1185">Reference proteome</keyword>
<dbReference type="Pfam" id="PF01535">
    <property type="entry name" value="PPR"/>
    <property type="match status" value="3"/>
</dbReference>
<dbReference type="InterPro" id="IPR046960">
    <property type="entry name" value="PPR_At4g14850-like_plant"/>
</dbReference>
<proteinExistence type="predicted"/>
<comment type="caution">
    <text evidence="4">The sequence shown here is derived from an EMBL/GenBank/DDBJ whole genome shotgun (WGS) entry which is preliminary data.</text>
</comment>
<dbReference type="Gene3D" id="3.30.420.10">
    <property type="entry name" value="Ribonuclease H-like superfamily/Ribonuclease H"/>
    <property type="match status" value="1"/>
</dbReference>
<dbReference type="GO" id="GO:0009451">
    <property type="term" value="P:RNA modification"/>
    <property type="evidence" value="ECO:0007669"/>
    <property type="project" value="InterPro"/>
</dbReference>
<accession>A0A6A6M768</accession>
<evidence type="ECO:0000259" key="3">
    <source>
        <dbReference type="Pfam" id="PF13456"/>
    </source>
</evidence>
<dbReference type="InterPro" id="IPR011990">
    <property type="entry name" value="TPR-like_helical_dom_sf"/>
</dbReference>
<dbReference type="Gene3D" id="1.25.40.10">
    <property type="entry name" value="Tetratricopeptide repeat domain"/>
    <property type="match status" value="1"/>
</dbReference>